<evidence type="ECO:0000313" key="1">
    <source>
        <dbReference type="EMBL" id="THU59987.1"/>
    </source>
</evidence>
<dbReference type="AlphaFoldDB" id="A0A4S8JDQ1"/>
<dbReference type="STRING" id="52838.A0A4S8JDQ1"/>
<sequence length="93" mass="10405">MNAHATLTGTRGNPGYADPELWMPLPVTENCYVYSFGVVLHEILGKKLDARRSMNSVVRKLKEEEEISMSISVSSITSFKSCSMGNWYPGKFN</sequence>
<dbReference type="SUPFAM" id="SSF56112">
    <property type="entry name" value="Protein kinase-like (PK-like)"/>
    <property type="match status" value="1"/>
</dbReference>
<evidence type="ECO:0008006" key="3">
    <source>
        <dbReference type="Google" id="ProtNLM"/>
    </source>
</evidence>
<reference evidence="1" key="1">
    <citation type="journal article" date="2019" name="Nat. Plants">
        <title>Genome sequencing of Musa balbisiana reveals subgenome evolution and function divergence in polyploid bananas.</title>
        <authorList>
            <person name="Yao X."/>
        </authorList>
    </citation>
    <scope>NUCLEOTIDE SEQUENCE [LARGE SCALE GENOMIC DNA]</scope>
    <source>
        <strain evidence="1">DH-PKW</strain>
        <tissue evidence="1">Leaves</tissue>
    </source>
</reference>
<proteinExistence type="predicted"/>
<keyword evidence="2" id="KW-1185">Reference proteome</keyword>
<name>A0A4S8JDQ1_MUSBA</name>
<gene>
    <name evidence="1" type="ORF">C4D60_Mb07t07880</name>
</gene>
<accession>A0A4S8JDQ1</accession>
<organism evidence="1 2">
    <name type="scientific">Musa balbisiana</name>
    <name type="common">Banana</name>
    <dbReference type="NCBI Taxonomy" id="52838"/>
    <lineage>
        <taxon>Eukaryota</taxon>
        <taxon>Viridiplantae</taxon>
        <taxon>Streptophyta</taxon>
        <taxon>Embryophyta</taxon>
        <taxon>Tracheophyta</taxon>
        <taxon>Spermatophyta</taxon>
        <taxon>Magnoliopsida</taxon>
        <taxon>Liliopsida</taxon>
        <taxon>Zingiberales</taxon>
        <taxon>Musaceae</taxon>
        <taxon>Musa</taxon>
    </lineage>
</organism>
<protein>
    <recommendedName>
        <fullName evidence="3">Protein kinase domain-containing protein</fullName>
    </recommendedName>
</protein>
<dbReference type="Gene3D" id="1.10.510.10">
    <property type="entry name" value="Transferase(Phosphotransferase) domain 1"/>
    <property type="match status" value="1"/>
</dbReference>
<dbReference type="EMBL" id="PYDT01000005">
    <property type="protein sequence ID" value="THU59987.1"/>
    <property type="molecule type" value="Genomic_DNA"/>
</dbReference>
<evidence type="ECO:0000313" key="2">
    <source>
        <dbReference type="Proteomes" id="UP000317650"/>
    </source>
</evidence>
<dbReference type="InterPro" id="IPR011009">
    <property type="entry name" value="Kinase-like_dom_sf"/>
</dbReference>
<dbReference type="Proteomes" id="UP000317650">
    <property type="component" value="Chromosome 7"/>
</dbReference>
<comment type="caution">
    <text evidence="1">The sequence shown here is derived from an EMBL/GenBank/DDBJ whole genome shotgun (WGS) entry which is preliminary data.</text>
</comment>